<proteinExistence type="predicted"/>
<dbReference type="EMBL" id="CAUYUJ010014823">
    <property type="protein sequence ID" value="CAK0846450.1"/>
    <property type="molecule type" value="Genomic_DNA"/>
</dbReference>
<name>A0ABN9TKE1_9DINO</name>
<gene>
    <name evidence="3" type="ORF">PCOR1329_LOCUS39933</name>
</gene>
<dbReference type="Pfam" id="PF07727">
    <property type="entry name" value="RVT_2"/>
    <property type="match status" value="1"/>
</dbReference>
<evidence type="ECO:0000313" key="3">
    <source>
        <dbReference type="EMBL" id="CAK0846450.1"/>
    </source>
</evidence>
<feature type="domain" description="Reverse transcriptase Ty1/copia-type" evidence="2">
    <location>
        <begin position="1608"/>
        <end position="1751"/>
    </location>
</feature>
<dbReference type="Proteomes" id="UP001189429">
    <property type="component" value="Unassembled WGS sequence"/>
</dbReference>
<sequence>DHRGKVPSWDGDPKTWRTYRRKALQYQEGTKREDRYLCGPRLEAKLTSRAEIAVERCKAGWLSRPDGVERLLAWLERRCSRQAVPDVGQELETFLIKTKRRKLEPMQQWTDRFETGYQYLRRALARALGHTVPVQVAPPWKRSGRPYRWIEVERDWPFEGSEWTWEYTDGLPDDEKEESHHWSAADQDADAEEELGDMPEVFPSLVLGWLMLVRSGLDSRERAAIMTATGGSLEVNIIREKLISSWEDDDLAERDGHSRFPKAYTAQLGEDDRTWLDGDDGPDASSFAADVGNHEWQEEDPGQEEVNDDEIETYLAAQQDEAEALAALHTAQRTLRQAREAQADSRLSRGFYRGGAAGTPEASAKVAECRRELKVNLVTSLVAEQEPQDMECEAMFADQAIREGKGIVDLGCTDAMGGERALDIVARKNMEKYGDTRLLEVNRDYRPVYSFGNGEKERAYGQVKFGITGAGIEGDIAINGFSKDVPILVSKKVLKKLGAVVDCETGVTVFVKLAPDIPVQLEESPDGGHYYISLVDDLLGQRVRDQNQLRNFRTISENISEWDSRPKAVDVNKGMRWGNLIRGAVQLTCSGITCSCNAAIPDANISHPAWGVNELKQILKGHMFPEDEAPAQVAMQGPSSRKKPQLLVKAEEAQNQYQSYTSWFPKELDKGSSWELARFASWLNEQGNIDEKAEMTRDPKEVPKEPAQARGGARSSRRRTSGAIVEDEIVKQDRLEAAIKVQKKEKESNRLAQLNQKIGQLEGLNCTKELDPRKQRWLAKCIKENGHLEDYEAMMAHGGIKLMEVACSPTSILSAKMMEKFGEGAVCRISAWNGFKLGPNGGNKRAREARDEAEPDHLWISTRCGPLSTLTLGFNGSNPIRAEATRKRRLQAIKEYKGAVQLVYDQVAQGKHVHWEWPIKCEGWGHTMIRKMVEDKKGLPLLKEWLIAATSPKMAARMSAECSGDHRHGELTGGGLTAATSYYPDEFARRAVRAMIEEAAPDYHEFLRCLAEPEEVLDQAMAADQEEMKMNTDVNSKEYQQIMKWLTSIHRGSGHSSKASMLNALRRKGASPQVLQVAQDFLCDACEEANKFKPTHPPVSLEAIPPKWKHIQADQFEWEHPQTKVKSKISLIIDENCRVRVSKLLHHMVGEDRHRNPVWADLKSFYEGSWMSKQAAEYFDSDSIGYEPIPGQAHWHISLAEEAIQATKGTMDKLVAENPEMTTEEALARATAAGNSREDVRGHSPLQRALGRAPDLDGHFFESDFDELPYVEAQRVDKEFGENYTRMYAAEQEYLRQVYMRRLSRAENAKNQAVKSAVPGMWVRYFRKEKGEAKGRFKGLARVLATETARPVDGDLGEGRVLHPGRAGSVVWLVRAGRIIKVDLCQVRAASSREIAYAELMGGKDTPWTVHTFMNQALKHEYLDFTGHDPTENDMEISTWEGLPEPAPPLKKARTGQAAGDGQTSGSRPTPPVRRRIIKKGHHPGGVADQARASRAALAEEQMKENMALMAKSTPDARAFWARQGTSLEVSVEVPLEGKPLKQATRHMSTYMASQLRKGKREISERTLTPDEMAKFSQAKATEVKNYIVSSVLETLPPGVTPPPEDIMRMRWILEWKMNENTGEKKPKARIVVLGYMDPEYEHRPTTAPTMTRTSRHLVLQAMAWLGFKGYKADVTGAFTQNREIQHDLFVLPVKELAAALGMPEGVTMRLRKAVYGLVEAAIEWFMTVSEALEEFGWTQMKMDPCVWVLYGDAHGKDNNFTKEALKDFTDPGVLEDLIAAKGDLDIIAIAGSHVDDFLLGGNDADPRWITAREQIEKRFKWKAWESEEFMQTGVRIKQQPDRSFRMDQSEYVKTIEKAYLAPERKKAKDMPTTDKEKGQLRAILGAIGWRSEQSGPMHSADTSLLLSTIPFSTVQTINETNRLVDRVRECADLPVVIHSHSQSQVLVPVEWSDSSEANRPDGKSTKGLVAGLAPLKILKGDEADVSLISWKSGKIDRGCRSSVACETRSAVDAEDELYGIKLQWREILGNNIDWRSPEGVLRRLPGAVVVDSKGLYDKLQATVYTFRGKEKRTDVEAMTLKEGTQAANNWMLWVHGDAQLANSLTKGHEPGQLRMYFNNGHRWKLVYDEKYQSARKRKAAGIQPFEHVGVGTLKTPCGATVHVNAAAGPDSPPYEAMTECSSDEELDSRMLSLEDPYLCNSEYEQA</sequence>
<feature type="compositionally biased region" description="Basic residues" evidence="1">
    <location>
        <begin position="1473"/>
        <end position="1483"/>
    </location>
</feature>
<keyword evidence="4" id="KW-1185">Reference proteome</keyword>
<feature type="non-terminal residue" evidence="3">
    <location>
        <position position="1"/>
    </location>
</feature>
<reference evidence="3" key="1">
    <citation type="submission" date="2023-10" db="EMBL/GenBank/DDBJ databases">
        <authorList>
            <person name="Chen Y."/>
            <person name="Shah S."/>
            <person name="Dougan E. K."/>
            <person name="Thang M."/>
            <person name="Chan C."/>
        </authorList>
    </citation>
    <scope>NUCLEOTIDE SEQUENCE [LARGE SCALE GENOMIC DNA]</scope>
</reference>
<feature type="region of interest" description="Disordered" evidence="1">
    <location>
        <begin position="1441"/>
        <end position="1494"/>
    </location>
</feature>
<organism evidence="3 4">
    <name type="scientific">Prorocentrum cordatum</name>
    <dbReference type="NCBI Taxonomy" id="2364126"/>
    <lineage>
        <taxon>Eukaryota</taxon>
        <taxon>Sar</taxon>
        <taxon>Alveolata</taxon>
        <taxon>Dinophyceae</taxon>
        <taxon>Prorocentrales</taxon>
        <taxon>Prorocentraceae</taxon>
        <taxon>Prorocentrum</taxon>
    </lineage>
</organism>
<feature type="region of interest" description="Disordered" evidence="1">
    <location>
        <begin position="692"/>
        <end position="723"/>
    </location>
</feature>
<accession>A0ABN9TKE1</accession>
<protein>
    <recommendedName>
        <fullName evidence="2">Reverse transcriptase Ty1/copia-type domain-containing protein</fullName>
    </recommendedName>
</protein>
<feature type="compositionally biased region" description="Basic and acidic residues" evidence="1">
    <location>
        <begin position="692"/>
        <end position="704"/>
    </location>
</feature>
<evidence type="ECO:0000256" key="1">
    <source>
        <dbReference type="SAM" id="MobiDB-lite"/>
    </source>
</evidence>
<evidence type="ECO:0000259" key="2">
    <source>
        <dbReference type="Pfam" id="PF07727"/>
    </source>
</evidence>
<feature type="region of interest" description="Disordered" evidence="1">
    <location>
        <begin position="174"/>
        <end position="193"/>
    </location>
</feature>
<dbReference type="InterPro" id="IPR013103">
    <property type="entry name" value="RVT_2"/>
</dbReference>
<evidence type="ECO:0000313" key="4">
    <source>
        <dbReference type="Proteomes" id="UP001189429"/>
    </source>
</evidence>
<comment type="caution">
    <text evidence="3">The sequence shown here is derived from an EMBL/GenBank/DDBJ whole genome shotgun (WGS) entry which is preliminary data.</text>
</comment>